<evidence type="ECO:0000256" key="4">
    <source>
        <dbReference type="ARBA" id="ARBA00022692"/>
    </source>
</evidence>
<dbReference type="Pfam" id="PF06151">
    <property type="entry name" value="Trehalose_recp"/>
    <property type="match status" value="1"/>
</dbReference>
<dbReference type="GeneID" id="113392439"/>
<evidence type="ECO:0000313" key="11">
    <source>
        <dbReference type="RefSeq" id="XP_026484657.2"/>
    </source>
</evidence>
<dbReference type="PANTHER" id="PTHR21421">
    <property type="entry name" value="GUSTATORY RECEPTOR"/>
    <property type="match status" value="1"/>
</dbReference>
<keyword evidence="6 9" id="KW-0472">Membrane</keyword>
<feature type="transmembrane region" description="Helical" evidence="9">
    <location>
        <begin position="250"/>
        <end position="274"/>
    </location>
</feature>
<proteinExistence type="inferred from homology"/>
<protein>
    <recommendedName>
        <fullName evidence="8">Gustatory receptor</fullName>
    </recommendedName>
</protein>
<accession>A0A8B8HIK0</accession>
<comment type="function">
    <text evidence="8">Plays a role in the sugar gustatory response.</text>
</comment>
<keyword evidence="4 9" id="KW-0812">Transmembrane</keyword>
<dbReference type="AlphaFoldDB" id="A0A8B8HIK0"/>
<dbReference type="RefSeq" id="XP_026484657.2">
    <property type="nucleotide sequence ID" value="XM_026628872.2"/>
</dbReference>
<feature type="transmembrane region" description="Helical" evidence="9">
    <location>
        <begin position="294"/>
        <end position="316"/>
    </location>
</feature>
<dbReference type="OrthoDB" id="5800391at2759"/>
<dbReference type="GO" id="GO:0005886">
    <property type="term" value="C:plasma membrane"/>
    <property type="evidence" value="ECO:0007669"/>
    <property type="project" value="UniProtKB-SubCell"/>
</dbReference>
<name>A0A8B8HIK0_VANTA</name>
<dbReference type="GO" id="GO:0007165">
    <property type="term" value="P:signal transduction"/>
    <property type="evidence" value="ECO:0007669"/>
    <property type="project" value="UniProtKB-KW"/>
</dbReference>
<dbReference type="PIRSF" id="PIRSF038981">
    <property type="entry name" value="GRP"/>
    <property type="match status" value="1"/>
</dbReference>
<sequence length="403" mass="45465">MRLTLIVGQCFGLNPVLGICDTDSSKLRFTYCSGRCVYALIAIFGQTIFLNCFFLIKYFNESGTSVTSNSTLVFYASNTLTTILFLRMAKKWPKLCQYIMKIEAADPVKDATLVKKCNVSCIVILIMSILEHALAEFAGFIMASDCQPGKVYESYVEHSFPWINLHVDYTFSLGFITQILNILCTFNWNFGDIFIITISFYLTSRLEQVNKKIAAVRGKYVPTTFWRSVREDYNRATDLVRRVDEVIGSIIFLAFANNLVFICMQLLHTFANGIKAVPSCHNPDKRPLQGYEQALYFTYSFIFLVVRSLAVSLVAAQVHTASRQPAYALYEVPSAVYCVEVERFIEQIHGDTVALTGLQFFKVKRGIVLAIAGTIVTYELVLLQFTGITPTVAPLQDDLAYRD</sequence>
<gene>
    <name evidence="11" type="primary">LOC113392439</name>
</gene>
<evidence type="ECO:0000256" key="8">
    <source>
        <dbReference type="PIRNR" id="PIRNR038981"/>
    </source>
</evidence>
<comment type="similarity">
    <text evidence="2">Belongs to the insect chemoreceptor superfamily. Gustatory receptor (GR) family. Gr5a subfamily.</text>
</comment>
<comment type="subcellular location">
    <subcellularLocation>
        <location evidence="1">Cell membrane</location>
        <topology evidence="1">Multi-pass membrane protein</topology>
    </subcellularLocation>
</comment>
<feature type="transmembrane region" description="Helical" evidence="9">
    <location>
        <begin position="72"/>
        <end position="89"/>
    </location>
</feature>
<evidence type="ECO:0000256" key="5">
    <source>
        <dbReference type="ARBA" id="ARBA00022989"/>
    </source>
</evidence>
<dbReference type="GO" id="GO:0050916">
    <property type="term" value="P:sensory perception of sweet taste"/>
    <property type="evidence" value="ECO:0007669"/>
    <property type="project" value="UniProtKB-ARBA"/>
</dbReference>
<dbReference type="GO" id="GO:0008527">
    <property type="term" value="F:taste receptor activity"/>
    <property type="evidence" value="ECO:0007669"/>
    <property type="project" value="InterPro"/>
</dbReference>
<evidence type="ECO:0000256" key="6">
    <source>
        <dbReference type="ARBA" id="ARBA00023136"/>
    </source>
</evidence>
<dbReference type="PANTHER" id="PTHR21421:SF29">
    <property type="entry name" value="GUSTATORY RECEPTOR 5A FOR TREHALOSE-RELATED"/>
    <property type="match status" value="1"/>
</dbReference>
<evidence type="ECO:0000256" key="1">
    <source>
        <dbReference type="ARBA" id="ARBA00004651"/>
    </source>
</evidence>
<dbReference type="OMA" id="SHTAYFW"/>
<evidence type="ECO:0000256" key="9">
    <source>
        <dbReference type="SAM" id="Phobius"/>
    </source>
</evidence>
<evidence type="ECO:0000256" key="7">
    <source>
        <dbReference type="ARBA" id="ARBA00023170"/>
    </source>
</evidence>
<dbReference type="Proteomes" id="UP001652626">
    <property type="component" value="Chromosome 5"/>
</dbReference>
<feature type="transmembrane region" description="Helical" evidence="9">
    <location>
        <begin position="179"/>
        <end position="202"/>
    </location>
</feature>
<keyword evidence="7 8" id="KW-0675">Receptor</keyword>
<keyword evidence="3" id="KW-1003">Cell membrane</keyword>
<evidence type="ECO:0000256" key="3">
    <source>
        <dbReference type="ARBA" id="ARBA00022475"/>
    </source>
</evidence>
<organism evidence="10 11">
    <name type="scientific">Vanessa tameamea</name>
    <name type="common">Kamehameha butterfly</name>
    <dbReference type="NCBI Taxonomy" id="334116"/>
    <lineage>
        <taxon>Eukaryota</taxon>
        <taxon>Metazoa</taxon>
        <taxon>Ecdysozoa</taxon>
        <taxon>Arthropoda</taxon>
        <taxon>Hexapoda</taxon>
        <taxon>Insecta</taxon>
        <taxon>Pterygota</taxon>
        <taxon>Neoptera</taxon>
        <taxon>Endopterygota</taxon>
        <taxon>Lepidoptera</taxon>
        <taxon>Glossata</taxon>
        <taxon>Ditrysia</taxon>
        <taxon>Papilionoidea</taxon>
        <taxon>Nymphalidae</taxon>
        <taxon>Nymphalinae</taxon>
        <taxon>Vanessa</taxon>
    </lineage>
</organism>
<keyword evidence="10" id="KW-1185">Reference proteome</keyword>
<keyword evidence="8" id="KW-0807">Transducer</keyword>
<keyword evidence="5 9" id="KW-1133">Transmembrane helix</keyword>
<reference evidence="11" key="1">
    <citation type="submission" date="2025-08" db="UniProtKB">
        <authorList>
            <consortium name="RefSeq"/>
        </authorList>
    </citation>
    <scope>IDENTIFICATION</scope>
    <source>
        <tissue evidence="11">Whole body</tissue>
    </source>
</reference>
<evidence type="ECO:0000256" key="2">
    <source>
        <dbReference type="ARBA" id="ARBA00005327"/>
    </source>
</evidence>
<feature type="transmembrane region" description="Helical" evidence="9">
    <location>
        <begin position="367"/>
        <end position="388"/>
    </location>
</feature>
<evidence type="ECO:0000313" key="10">
    <source>
        <dbReference type="Proteomes" id="UP001652626"/>
    </source>
</evidence>
<dbReference type="InterPro" id="IPR009318">
    <property type="entry name" value="Gustatory_rcpt"/>
</dbReference>
<feature type="transmembrane region" description="Helical" evidence="9">
    <location>
        <begin position="37"/>
        <end position="60"/>
    </location>
</feature>